<proteinExistence type="predicted"/>
<dbReference type="PANTHER" id="PTHR23542">
    <property type="match status" value="1"/>
</dbReference>
<comment type="subcellular location">
    <subcellularLocation>
        <location evidence="1">Cell membrane</location>
        <topology evidence="1">Multi-pass membrane protein</topology>
    </subcellularLocation>
</comment>
<feature type="transmembrane region" description="Helical" evidence="5">
    <location>
        <begin position="253"/>
        <end position="273"/>
    </location>
</feature>
<evidence type="ECO:0000313" key="8">
    <source>
        <dbReference type="Proteomes" id="UP000199025"/>
    </source>
</evidence>
<dbReference type="STRING" id="115433.SAMN05421835_108273"/>
<evidence type="ECO:0000313" key="7">
    <source>
        <dbReference type="EMBL" id="SFJ78374.1"/>
    </source>
</evidence>
<name>A0A1I3U4E1_9PSEU</name>
<dbReference type="InterPro" id="IPR036259">
    <property type="entry name" value="MFS_trans_sf"/>
</dbReference>
<dbReference type="EMBL" id="FORP01000008">
    <property type="protein sequence ID" value="SFJ78374.1"/>
    <property type="molecule type" value="Genomic_DNA"/>
</dbReference>
<dbReference type="Pfam" id="PF07690">
    <property type="entry name" value="MFS_1"/>
    <property type="match status" value="2"/>
</dbReference>
<gene>
    <name evidence="7" type="ORF">SAMN05421835_108273</name>
</gene>
<feature type="domain" description="Major facilitator superfamily (MFS) profile" evidence="6">
    <location>
        <begin position="18"/>
        <end position="398"/>
    </location>
</feature>
<dbReference type="RefSeq" id="WP_091508360.1">
    <property type="nucleotide sequence ID" value="NZ_CBDRCA010000002.1"/>
</dbReference>
<feature type="transmembrane region" description="Helical" evidence="5">
    <location>
        <begin position="224"/>
        <end position="247"/>
    </location>
</feature>
<organism evidence="7 8">
    <name type="scientific">Amycolatopsis sacchari</name>
    <dbReference type="NCBI Taxonomy" id="115433"/>
    <lineage>
        <taxon>Bacteria</taxon>
        <taxon>Bacillati</taxon>
        <taxon>Actinomycetota</taxon>
        <taxon>Actinomycetes</taxon>
        <taxon>Pseudonocardiales</taxon>
        <taxon>Pseudonocardiaceae</taxon>
        <taxon>Amycolatopsis</taxon>
    </lineage>
</organism>
<keyword evidence="2 5" id="KW-0812">Transmembrane</keyword>
<evidence type="ECO:0000256" key="3">
    <source>
        <dbReference type="ARBA" id="ARBA00022989"/>
    </source>
</evidence>
<dbReference type="Proteomes" id="UP000199025">
    <property type="component" value="Unassembled WGS sequence"/>
</dbReference>
<feature type="transmembrane region" description="Helical" evidence="5">
    <location>
        <begin position="285"/>
        <end position="303"/>
    </location>
</feature>
<dbReference type="InterPro" id="IPR011701">
    <property type="entry name" value="MFS"/>
</dbReference>
<evidence type="ECO:0000256" key="4">
    <source>
        <dbReference type="ARBA" id="ARBA00023136"/>
    </source>
</evidence>
<dbReference type="PROSITE" id="PS50850">
    <property type="entry name" value="MFS"/>
    <property type="match status" value="1"/>
</dbReference>
<dbReference type="InterPro" id="IPR020846">
    <property type="entry name" value="MFS_dom"/>
</dbReference>
<evidence type="ECO:0000256" key="5">
    <source>
        <dbReference type="SAM" id="Phobius"/>
    </source>
</evidence>
<dbReference type="AlphaFoldDB" id="A0A1I3U4E1"/>
<dbReference type="GO" id="GO:0022857">
    <property type="term" value="F:transmembrane transporter activity"/>
    <property type="evidence" value="ECO:0007669"/>
    <property type="project" value="InterPro"/>
</dbReference>
<dbReference type="SUPFAM" id="SSF103473">
    <property type="entry name" value="MFS general substrate transporter"/>
    <property type="match status" value="1"/>
</dbReference>
<feature type="transmembrane region" description="Helical" evidence="5">
    <location>
        <begin position="344"/>
        <end position="367"/>
    </location>
</feature>
<keyword evidence="8" id="KW-1185">Reference proteome</keyword>
<sequence length="409" mass="41350">MSQSVSLADYRAALTTPGSRRPLIASLLARLPIAMIGLSALLYVQRETGSFAAAGLVSAGSLVGVAVGSVVQGRLIDRFGPTRPLLVTITLFALAMAALTLAIEAHAATPLLVLLSGGIGITEPMVGSASRALWGRLVAAEQARNAAYSYEAISMEVFFILGPGLAGLLVAAPWPGTGMIAGALCMIFGGTLFALSPAVRAWGPAPATGRRPLLGALAGPGMRTLALAALGFGVVIGFVEVAVPAAATEAGQPALGGVLLSVWSVSSVAFGIAFSLRPWPRPMSLRLPVLLAAFALLVALLALPSSLWGLALAMLAAGAMITPQSATHSAAIELVAPEGTAAEAFGWVLTAVTLGLAFGQSVSGYLVEHSGPSASFLAAGAAGLVIAALVWLLRSTVRKPAPAREEVLV</sequence>
<dbReference type="PANTHER" id="PTHR23542:SF1">
    <property type="entry name" value="MAJOR FACILITATOR SUPERFAMILY (MFS) PROFILE DOMAIN-CONTAINING PROTEIN"/>
    <property type="match status" value="1"/>
</dbReference>
<keyword evidence="4 5" id="KW-0472">Membrane</keyword>
<dbReference type="Gene3D" id="1.20.1250.20">
    <property type="entry name" value="MFS general substrate transporter like domains"/>
    <property type="match status" value="2"/>
</dbReference>
<dbReference type="OrthoDB" id="5171875at2"/>
<accession>A0A1I3U4E1</accession>
<feature type="transmembrane region" description="Helical" evidence="5">
    <location>
        <begin position="155"/>
        <end position="174"/>
    </location>
</feature>
<feature type="transmembrane region" description="Helical" evidence="5">
    <location>
        <begin position="180"/>
        <end position="203"/>
    </location>
</feature>
<reference evidence="7 8" key="1">
    <citation type="submission" date="2016-10" db="EMBL/GenBank/DDBJ databases">
        <authorList>
            <person name="de Groot N.N."/>
        </authorList>
    </citation>
    <scope>NUCLEOTIDE SEQUENCE [LARGE SCALE GENOMIC DNA]</scope>
    <source>
        <strain evidence="7 8">DSM 44468</strain>
    </source>
</reference>
<evidence type="ECO:0000259" key="6">
    <source>
        <dbReference type="PROSITE" id="PS50850"/>
    </source>
</evidence>
<feature type="transmembrane region" description="Helical" evidence="5">
    <location>
        <begin position="27"/>
        <end position="45"/>
    </location>
</feature>
<keyword evidence="3 5" id="KW-1133">Transmembrane helix</keyword>
<feature type="transmembrane region" description="Helical" evidence="5">
    <location>
        <begin position="373"/>
        <end position="393"/>
    </location>
</feature>
<feature type="transmembrane region" description="Helical" evidence="5">
    <location>
        <begin position="51"/>
        <end position="73"/>
    </location>
</feature>
<feature type="transmembrane region" description="Helical" evidence="5">
    <location>
        <begin position="85"/>
        <end position="105"/>
    </location>
</feature>
<evidence type="ECO:0000256" key="1">
    <source>
        <dbReference type="ARBA" id="ARBA00004651"/>
    </source>
</evidence>
<evidence type="ECO:0000256" key="2">
    <source>
        <dbReference type="ARBA" id="ARBA00022692"/>
    </source>
</evidence>
<feature type="transmembrane region" description="Helical" evidence="5">
    <location>
        <begin position="111"/>
        <end position="134"/>
    </location>
</feature>
<dbReference type="GO" id="GO:0005886">
    <property type="term" value="C:plasma membrane"/>
    <property type="evidence" value="ECO:0007669"/>
    <property type="project" value="UniProtKB-SubCell"/>
</dbReference>
<protein>
    <submittedName>
        <fullName evidence="7">Predicted arabinose efflux permease, MFS family</fullName>
    </submittedName>
</protein>